<evidence type="ECO:0000259" key="2">
    <source>
        <dbReference type="Pfam" id="PF01926"/>
    </source>
</evidence>
<dbReference type="GO" id="GO:0000028">
    <property type="term" value="P:ribosomal small subunit assembly"/>
    <property type="evidence" value="ECO:0007669"/>
    <property type="project" value="TreeGrafter"/>
</dbReference>
<dbReference type="PANTHER" id="PTHR42698">
    <property type="entry name" value="GTPASE ERA"/>
    <property type="match status" value="1"/>
</dbReference>
<proteinExistence type="predicted"/>
<evidence type="ECO:0000313" key="3">
    <source>
        <dbReference type="EMBL" id="KXZ58345.1"/>
    </source>
</evidence>
<dbReference type="SUPFAM" id="SSF52540">
    <property type="entry name" value="P-loop containing nucleoside triphosphate hydrolases"/>
    <property type="match status" value="1"/>
</dbReference>
<dbReference type="GO" id="GO:0043024">
    <property type="term" value="F:ribosomal small subunit binding"/>
    <property type="evidence" value="ECO:0007669"/>
    <property type="project" value="TreeGrafter"/>
</dbReference>
<dbReference type="PATRIC" id="fig|479117.4.peg.1380"/>
<dbReference type="GO" id="GO:0005525">
    <property type="term" value="F:GTP binding"/>
    <property type="evidence" value="ECO:0007669"/>
    <property type="project" value="InterPro"/>
</dbReference>
<dbReference type="Pfam" id="PF01926">
    <property type="entry name" value="MMR_HSR1"/>
    <property type="match status" value="1"/>
</dbReference>
<dbReference type="AlphaFoldDB" id="A0A150H8L5"/>
<dbReference type="InterPro" id="IPR005662">
    <property type="entry name" value="GTPase_Era-like"/>
</dbReference>
<feature type="transmembrane region" description="Helical" evidence="1">
    <location>
        <begin position="454"/>
        <end position="480"/>
    </location>
</feature>
<dbReference type="GO" id="GO:0019843">
    <property type="term" value="F:rRNA binding"/>
    <property type="evidence" value="ECO:0007669"/>
    <property type="project" value="TreeGrafter"/>
</dbReference>
<feature type="domain" description="G" evidence="2">
    <location>
        <begin position="50"/>
        <end position="189"/>
    </location>
</feature>
<dbReference type="RefSeq" id="WP_062021694.1">
    <property type="nucleotide sequence ID" value="NZ_LQQC01000010.1"/>
</dbReference>
<keyword evidence="1" id="KW-0472">Membrane</keyword>
<gene>
    <name evidence="3" type="primary">era_2</name>
    <name evidence="3" type="ORF">Bravens_01390</name>
</gene>
<reference evidence="3 4" key="1">
    <citation type="submission" date="2016-01" db="EMBL/GenBank/DDBJ databases">
        <title>Use of Whole Genome Sequencing to ascertain that Brevibacterium massiliense (Roux, Raoult 2009) is a later heterotypic synonym of Brevibacterium ravenspurgense (Mages 2008).</title>
        <authorList>
            <person name="Bernier A.-M."/>
            <person name="Burdz T."/>
            <person name="Huynh C."/>
            <person name="Pachecho A.L."/>
            <person name="Wiebe D."/>
            <person name="Bonner C."/>
            <person name="Bernard K."/>
        </authorList>
    </citation>
    <scope>NUCLEOTIDE SEQUENCE [LARGE SCALE GENOMIC DNA]</scope>
    <source>
        <strain evidence="3 4">CCUG56047</strain>
    </source>
</reference>
<dbReference type="Gene3D" id="3.40.50.300">
    <property type="entry name" value="P-loop containing nucleotide triphosphate hydrolases"/>
    <property type="match status" value="1"/>
</dbReference>
<name>A0A150H8L5_9MICO</name>
<keyword evidence="1" id="KW-1133">Transmembrane helix</keyword>
<dbReference type="Proteomes" id="UP000243589">
    <property type="component" value="Unassembled WGS sequence"/>
</dbReference>
<dbReference type="PANTHER" id="PTHR42698:SF1">
    <property type="entry name" value="GTPASE ERA, MITOCHONDRIAL"/>
    <property type="match status" value="1"/>
</dbReference>
<dbReference type="GO" id="GO:0005829">
    <property type="term" value="C:cytosol"/>
    <property type="evidence" value="ECO:0007669"/>
    <property type="project" value="TreeGrafter"/>
</dbReference>
<evidence type="ECO:0000313" key="4">
    <source>
        <dbReference type="Proteomes" id="UP000243589"/>
    </source>
</evidence>
<dbReference type="EMBL" id="LQQC01000010">
    <property type="protein sequence ID" value="KXZ58345.1"/>
    <property type="molecule type" value="Genomic_DNA"/>
</dbReference>
<protein>
    <submittedName>
        <fullName evidence="3">GTPase Era</fullName>
    </submittedName>
</protein>
<sequence length="529" mass="57285">MNRSDELSKGIRTALDLEGGALSASTAQAAAEVLRRAEARRGLGSEHTVVAFAGSTGSGKSSLFNAVSGLEIAEVGVRRPTTSEPIACVWGEGGDDLLDWLEVPKSRRTWRESALDGDDEEPLRGLILIDLPDHDSTAYAHREVSDRLIDMVDVVFWVVDPQKYADFSLHNRYLSKMSAAAESTVVVLNQVDRLDAEQKKATLGHLRSLLEADGMEKATVAAASAVTREGVPEIRRQLVKMIESREAGKRRIEQELADVAGRIRAELGRPVDDPEQIPQSDILIGAMNEAVGTSAIGQTVHDDYARRAYAKTAYPLLAKASRGKADPLGARHGGDREVLLRAAQPELTQPQTARINLAAHEVISGATRRLPAAWKRAAAAAEDQSAARISADLESAVSSVDISHRQPGWWGVASFFQWLFFILTILGIITTAAAAVLIFFFPEILWTALPNMRLSVLGLIAAAPLVIGIIGSIITSVLAANARRKGADDARAQVEEDIERAVHSAAKDNVFEPVTRLLRKHRETYDALS</sequence>
<dbReference type="InterPro" id="IPR006073">
    <property type="entry name" value="GTP-bd"/>
</dbReference>
<comment type="caution">
    <text evidence="3">The sequence shown here is derived from an EMBL/GenBank/DDBJ whole genome shotgun (WGS) entry which is preliminary data.</text>
</comment>
<keyword evidence="4" id="KW-1185">Reference proteome</keyword>
<organism evidence="3 4">
    <name type="scientific">Brevibacterium ravenspurgense</name>
    <dbReference type="NCBI Taxonomy" id="479117"/>
    <lineage>
        <taxon>Bacteria</taxon>
        <taxon>Bacillati</taxon>
        <taxon>Actinomycetota</taxon>
        <taxon>Actinomycetes</taxon>
        <taxon>Micrococcales</taxon>
        <taxon>Brevibacteriaceae</taxon>
        <taxon>Brevibacterium</taxon>
    </lineage>
</organism>
<evidence type="ECO:0000256" key="1">
    <source>
        <dbReference type="SAM" id="Phobius"/>
    </source>
</evidence>
<dbReference type="InterPro" id="IPR027417">
    <property type="entry name" value="P-loop_NTPase"/>
</dbReference>
<accession>A0A150H8L5</accession>
<keyword evidence="1" id="KW-0812">Transmembrane</keyword>
<feature type="transmembrane region" description="Helical" evidence="1">
    <location>
        <begin position="415"/>
        <end position="442"/>
    </location>
</feature>